<keyword evidence="4 7" id="KW-0255">Endonuclease</keyword>
<organism evidence="9 10">
    <name type="scientific">Halocynthiibacter halioticoli</name>
    <dbReference type="NCBI Taxonomy" id="2986804"/>
    <lineage>
        <taxon>Bacteria</taxon>
        <taxon>Pseudomonadati</taxon>
        <taxon>Pseudomonadota</taxon>
        <taxon>Alphaproteobacteria</taxon>
        <taxon>Rhodobacterales</taxon>
        <taxon>Paracoccaceae</taxon>
        <taxon>Halocynthiibacter</taxon>
    </lineage>
</organism>
<feature type="binding site" evidence="7">
    <location>
        <position position="141"/>
    </location>
    <ligand>
        <name>Zn(2+)</name>
        <dbReference type="ChEBI" id="CHEBI:29105"/>
        <note>catalytic</note>
    </ligand>
</feature>
<dbReference type="GO" id="GO:0004521">
    <property type="term" value="F:RNA endonuclease activity"/>
    <property type="evidence" value="ECO:0007669"/>
    <property type="project" value="UniProtKB-UniRule"/>
</dbReference>
<feature type="binding site" evidence="7">
    <location>
        <position position="135"/>
    </location>
    <ligand>
        <name>Zn(2+)</name>
        <dbReference type="ChEBI" id="CHEBI:29105"/>
        <note>catalytic</note>
    </ligand>
</feature>
<dbReference type="Pfam" id="PF02130">
    <property type="entry name" value="YbeY"/>
    <property type="match status" value="1"/>
</dbReference>
<comment type="caution">
    <text evidence="9">The sequence shown here is derived from an EMBL/GenBank/DDBJ whole genome shotgun (WGS) entry which is preliminary data.</text>
</comment>
<dbReference type="PANTHER" id="PTHR46986:SF1">
    <property type="entry name" value="ENDORIBONUCLEASE YBEY, CHLOROPLASTIC"/>
    <property type="match status" value="1"/>
</dbReference>
<feature type="region of interest" description="Disordered" evidence="8">
    <location>
        <begin position="73"/>
        <end position="93"/>
    </location>
</feature>
<keyword evidence="2 7" id="KW-0540">Nuclease</keyword>
<dbReference type="SUPFAM" id="SSF55486">
    <property type="entry name" value="Metalloproteases ('zincins'), catalytic domain"/>
    <property type="match status" value="1"/>
</dbReference>
<evidence type="ECO:0000256" key="8">
    <source>
        <dbReference type="SAM" id="MobiDB-lite"/>
    </source>
</evidence>
<keyword evidence="5 7" id="KW-0378">Hydrolase</keyword>
<keyword evidence="10" id="KW-1185">Reference proteome</keyword>
<dbReference type="GO" id="GO:0005737">
    <property type="term" value="C:cytoplasm"/>
    <property type="evidence" value="ECO:0007669"/>
    <property type="project" value="UniProtKB-SubCell"/>
</dbReference>
<dbReference type="HAMAP" id="MF_00009">
    <property type="entry name" value="Endoribonucl_YbeY"/>
    <property type="match status" value="1"/>
</dbReference>
<comment type="cofactor">
    <cofactor evidence="7">
        <name>Zn(2+)</name>
        <dbReference type="ChEBI" id="CHEBI:29105"/>
    </cofactor>
    <text evidence="7">Binds 1 zinc ion.</text>
</comment>
<keyword evidence="7" id="KW-0690">Ribosome biogenesis</keyword>
<evidence type="ECO:0000256" key="1">
    <source>
        <dbReference type="ARBA" id="ARBA00010875"/>
    </source>
</evidence>
<evidence type="ECO:0000313" key="10">
    <source>
        <dbReference type="Proteomes" id="UP001208041"/>
    </source>
</evidence>
<comment type="subcellular location">
    <subcellularLocation>
        <location evidence="7">Cytoplasm</location>
    </subcellularLocation>
</comment>
<reference evidence="9" key="1">
    <citation type="submission" date="2022-10" db="EMBL/GenBank/DDBJ databases">
        <authorList>
            <person name="Yue Y."/>
        </authorList>
    </citation>
    <scope>NUCLEOTIDE SEQUENCE</scope>
    <source>
        <strain evidence="9">Z654</strain>
    </source>
</reference>
<dbReference type="Proteomes" id="UP001208041">
    <property type="component" value="Unassembled WGS sequence"/>
</dbReference>
<dbReference type="AlphaFoldDB" id="A0AAE3LS38"/>
<name>A0AAE3LS38_9RHOB</name>
<dbReference type="Gene3D" id="3.40.390.30">
    <property type="entry name" value="Metalloproteases ('zincins'), catalytic domain"/>
    <property type="match status" value="1"/>
</dbReference>
<evidence type="ECO:0000256" key="4">
    <source>
        <dbReference type="ARBA" id="ARBA00022759"/>
    </source>
</evidence>
<dbReference type="PROSITE" id="PS01306">
    <property type="entry name" value="UPF0054"/>
    <property type="match status" value="1"/>
</dbReference>
<dbReference type="InterPro" id="IPR023091">
    <property type="entry name" value="MetalPrtase_cat_dom_sf_prd"/>
</dbReference>
<dbReference type="EMBL" id="JAOYFC010000002">
    <property type="protein sequence ID" value="MCV6825328.1"/>
    <property type="molecule type" value="Genomic_DNA"/>
</dbReference>
<dbReference type="GO" id="GO:0008270">
    <property type="term" value="F:zinc ion binding"/>
    <property type="evidence" value="ECO:0007669"/>
    <property type="project" value="UniProtKB-UniRule"/>
</dbReference>
<gene>
    <name evidence="7 9" type="primary">ybeY</name>
    <name evidence="9" type="ORF">OH136_12255</name>
</gene>
<dbReference type="EC" id="3.1.-.-" evidence="7"/>
<evidence type="ECO:0000256" key="2">
    <source>
        <dbReference type="ARBA" id="ARBA00022722"/>
    </source>
</evidence>
<dbReference type="GO" id="GO:0006364">
    <property type="term" value="P:rRNA processing"/>
    <property type="evidence" value="ECO:0007669"/>
    <property type="project" value="UniProtKB-UniRule"/>
</dbReference>
<dbReference type="GO" id="GO:0004222">
    <property type="term" value="F:metalloendopeptidase activity"/>
    <property type="evidence" value="ECO:0007669"/>
    <property type="project" value="InterPro"/>
</dbReference>
<keyword evidence="6 7" id="KW-0862">Zinc</keyword>
<dbReference type="InterPro" id="IPR002036">
    <property type="entry name" value="YbeY"/>
</dbReference>
<dbReference type="InterPro" id="IPR020549">
    <property type="entry name" value="YbeY_CS"/>
</dbReference>
<proteinExistence type="inferred from homology"/>
<feature type="binding site" evidence="7">
    <location>
        <position position="131"/>
    </location>
    <ligand>
        <name>Zn(2+)</name>
        <dbReference type="ChEBI" id="CHEBI:29105"/>
        <note>catalytic</note>
    </ligand>
</feature>
<protein>
    <recommendedName>
        <fullName evidence="7">Endoribonuclease YbeY</fullName>
        <ecNumber evidence="7">3.1.-.-</ecNumber>
    </recommendedName>
</protein>
<evidence type="ECO:0000256" key="6">
    <source>
        <dbReference type="ARBA" id="ARBA00022833"/>
    </source>
</evidence>
<evidence type="ECO:0000256" key="5">
    <source>
        <dbReference type="ARBA" id="ARBA00022801"/>
    </source>
</evidence>
<dbReference type="NCBIfam" id="TIGR00043">
    <property type="entry name" value="rRNA maturation RNase YbeY"/>
    <property type="match status" value="1"/>
</dbReference>
<dbReference type="RefSeq" id="WP_263954191.1">
    <property type="nucleotide sequence ID" value="NZ_JAOYFC010000002.1"/>
</dbReference>
<sequence>MSETVDLLIEDPRWQTIGLEEISQAAADATLRHLRLDPEAFELSLMGCDDARIRALNVEFRENDKATNVLSWPSEERASEQRGAMPELPQTGGGPFAEELGDIAIAYETCVREAEELGRSTTDHVTHLIVHGVLHLLGFDHIDDKDAALMEGLEREILEILGISDPYSITD</sequence>
<comment type="function">
    <text evidence="7">Single strand-specific metallo-endoribonuclease involved in late-stage 70S ribosome quality control and in maturation of the 3' terminus of the 16S rRNA.</text>
</comment>
<evidence type="ECO:0000256" key="7">
    <source>
        <dbReference type="HAMAP-Rule" id="MF_00009"/>
    </source>
</evidence>
<dbReference type="PANTHER" id="PTHR46986">
    <property type="entry name" value="ENDORIBONUCLEASE YBEY, CHLOROPLASTIC"/>
    <property type="match status" value="1"/>
</dbReference>
<evidence type="ECO:0000256" key="3">
    <source>
        <dbReference type="ARBA" id="ARBA00022723"/>
    </source>
</evidence>
<keyword evidence="7" id="KW-0963">Cytoplasm</keyword>
<keyword evidence="7" id="KW-0698">rRNA processing</keyword>
<comment type="similarity">
    <text evidence="1 7">Belongs to the endoribonuclease YbeY family.</text>
</comment>
<keyword evidence="3 7" id="KW-0479">Metal-binding</keyword>
<evidence type="ECO:0000313" key="9">
    <source>
        <dbReference type="EMBL" id="MCV6825328.1"/>
    </source>
</evidence>
<accession>A0AAE3LS38</accession>